<dbReference type="Gene3D" id="3.40.50.720">
    <property type="entry name" value="NAD(P)-binding Rossmann-like Domain"/>
    <property type="match status" value="1"/>
</dbReference>
<dbReference type="Proteomes" id="UP000178783">
    <property type="component" value="Unassembled WGS sequence"/>
</dbReference>
<organism evidence="3 4">
    <name type="scientific">Candidatus Falkowbacteria bacterium RIFCSPLOWO2_02_FULL_45_21</name>
    <dbReference type="NCBI Taxonomy" id="1797989"/>
    <lineage>
        <taxon>Bacteria</taxon>
        <taxon>Candidatus Falkowiibacteriota</taxon>
    </lineage>
</organism>
<dbReference type="Pfam" id="PF03435">
    <property type="entry name" value="Sacchrp_dh_NADP"/>
    <property type="match status" value="1"/>
</dbReference>
<dbReference type="EMBL" id="MFFW01000042">
    <property type="protein sequence ID" value="OGF23963.1"/>
    <property type="molecule type" value="Genomic_DNA"/>
</dbReference>
<feature type="domain" description="Saccharopine dehydrogenase NADP binding" evidence="1">
    <location>
        <begin position="19"/>
        <end position="160"/>
    </location>
</feature>
<name>A0A1F5SBY2_9BACT</name>
<evidence type="ECO:0000313" key="3">
    <source>
        <dbReference type="EMBL" id="OGF23963.1"/>
    </source>
</evidence>
<evidence type="ECO:0000313" key="4">
    <source>
        <dbReference type="Proteomes" id="UP000178783"/>
    </source>
</evidence>
<dbReference type="Pfam" id="PF16653">
    <property type="entry name" value="Sacchrp_dh_C"/>
    <property type="match status" value="1"/>
</dbReference>
<proteinExistence type="predicted"/>
<gene>
    <name evidence="3" type="ORF">A3H66_01385</name>
</gene>
<evidence type="ECO:0000259" key="1">
    <source>
        <dbReference type="Pfam" id="PF03435"/>
    </source>
</evidence>
<feature type="domain" description="Saccharopine dehydrogenase-like C-terminal" evidence="2">
    <location>
        <begin position="164"/>
        <end position="463"/>
    </location>
</feature>
<dbReference type="InterPro" id="IPR005097">
    <property type="entry name" value="Sacchrp_dh_NADP-bd"/>
</dbReference>
<dbReference type="InterPro" id="IPR023181">
    <property type="entry name" value="Homospermid_syn-like_C"/>
</dbReference>
<accession>A0A1F5SBY2</accession>
<protein>
    <submittedName>
        <fullName evidence="3">Homospermidine synthase</fullName>
    </submittedName>
</protein>
<sequence length="501" mass="56699">MQKLPTTSSGERKPFDRKILMVGFGAVARCTLPILLEKIDAPLPNITVMDFENKAESLKIYTDRGLKYVRKKITPDNFDQVLSKHMEDGGLLVDLAWNIGANDIIGWCHEHNVLYANTSVEVWDSLAGVFTETPYEKSLYWRQMQLRKLSKDWRDAPTAVVDHGANPGLLSHFVKLGLTDIAKKLMADKKAAGQDKGKLEQYLKDKNFAQLAKNLNVKVIHCSERDTQITNRPKEVDEFVGTWSIEGLREEGTAPAEMGWGTHEKELPALAFIPPRGPKNQIFLAQMGINTWVRSWVPDEEIVGMVIRHGEAFGLSDRLTVWKDDPADPGHGKKAVYRPTVHYAYMPCHETLSSLYELRGRNYVLPPKLRIMSDEIISGADILGALLMGHEYNSWWTGSILDIAEARRLVPWQNATTIQVAIGVVAAVLWMIENPRQGINLPDDLPHDFVLDIAKPYLGKLVSKASDWTPLKNRTVYFKENPASKIDKKDIWQFKNFLFVD</sequence>
<comment type="caution">
    <text evidence="3">The sequence shown here is derived from an EMBL/GenBank/DDBJ whole genome shotgun (WGS) entry which is preliminary data.</text>
</comment>
<dbReference type="STRING" id="1797989.A3H66_01385"/>
<dbReference type="InterPro" id="IPR032095">
    <property type="entry name" value="Sacchrp_dh-like_C"/>
</dbReference>
<dbReference type="AlphaFoldDB" id="A0A1F5SBY2"/>
<dbReference type="Gene3D" id="3.30.360.30">
    <property type="entry name" value="homospermidine synthase like"/>
    <property type="match status" value="1"/>
</dbReference>
<reference evidence="3 4" key="1">
    <citation type="journal article" date="2016" name="Nat. Commun.">
        <title>Thousands of microbial genomes shed light on interconnected biogeochemical processes in an aquifer system.</title>
        <authorList>
            <person name="Anantharaman K."/>
            <person name="Brown C.T."/>
            <person name="Hug L.A."/>
            <person name="Sharon I."/>
            <person name="Castelle C.J."/>
            <person name="Probst A.J."/>
            <person name="Thomas B.C."/>
            <person name="Singh A."/>
            <person name="Wilkins M.J."/>
            <person name="Karaoz U."/>
            <person name="Brodie E.L."/>
            <person name="Williams K.H."/>
            <person name="Hubbard S.S."/>
            <person name="Banfield J.F."/>
        </authorList>
    </citation>
    <scope>NUCLEOTIDE SEQUENCE [LARGE SCALE GENOMIC DNA]</scope>
</reference>
<evidence type="ECO:0000259" key="2">
    <source>
        <dbReference type="Pfam" id="PF16653"/>
    </source>
</evidence>